<organism evidence="6 7">
    <name type="scientific">Staphylococcus aureus subsp. aureus DR10</name>
    <dbReference type="NCBI Taxonomy" id="1155079"/>
    <lineage>
        <taxon>Bacteria</taxon>
        <taxon>Bacillati</taxon>
        <taxon>Bacillota</taxon>
        <taxon>Bacilli</taxon>
        <taxon>Bacillales</taxon>
        <taxon>Staphylococcaceae</taxon>
        <taxon>Staphylococcus</taxon>
    </lineage>
</organism>
<dbReference type="InterPro" id="IPR028989">
    <property type="entry name" value="RimP_N"/>
</dbReference>
<dbReference type="SUPFAM" id="SSF74942">
    <property type="entry name" value="YhbC-like, C-terminal domain"/>
    <property type="match status" value="1"/>
</dbReference>
<dbReference type="Gene3D" id="2.30.30.180">
    <property type="entry name" value="Ribosome maturation factor RimP, C-terminal domain"/>
    <property type="match status" value="1"/>
</dbReference>
<dbReference type="Pfam" id="PF02576">
    <property type="entry name" value="RimP_N"/>
    <property type="match status" value="1"/>
</dbReference>
<proteinExistence type="inferred from homology"/>
<dbReference type="EMBL" id="AIDT01000013">
    <property type="protein sequence ID" value="EIA13648.1"/>
    <property type="molecule type" value="Genomic_DNA"/>
</dbReference>
<comment type="caution">
    <text evidence="6">The sequence shown here is derived from an EMBL/GenBank/DDBJ whole genome shotgun (WGS) entry which is preliminary data.</text>
</comment>
<dbReference type="GO" id="GO:0042274">
    <property type="term" value="P:ribosomal small subunit biogenesis"/>
    <property type="evidence" value="ECO:0007669"/>
    <property type="project" value="UniProtKB-UniRule"/>
</dbReference>
<dbReference type="NCBIfam" id="NF000928">
    <property type="entry name" value="PRK00092.1-2"/>
    <property type="match status" value="1"/>
</dbReference>
<name>A0ABC9PYM3_STAA5</name>
<dbReference type="FunFam" id="3.30.300.70:FF:000001">
    <property type="entry name" value="Ribosome maturation factor RimP"/>
    <property type="match status" value="1"/>
</dbReference>
<dbReference type="InterPro" id="IPR028998">
    <property type="entry name" value="RimP_C"/>
</dbReference>
<dbReference type="SUPFAM" id="SSF75420">
    <property type="entry name" value="YhbC-like, N-terminal domain"/>
    <property type="match status" value="1"/>
</dbReference>
<dbReference type="PANTHER" id="PTHR33867">
    <property type="entry name" value="RIBOSOME MATURATION FACTOR RIMP"/>
    <property type="match status" value="1"/>
</dbReference>
<evidence type="ECO:0000256" key="3">
    <source>
        <dbReference type="HAMAP-Rule" id="MF_01077"/>
    </source>
</evidence>
<accession>A0ABC9PYM3</accession>
<evidence type="ECO:0000259" key="4">
    <source>
        <dbReference type="Pfam" id="PF02576"/>
    </source>
</evidence>
<comment type="similarity">
    <text evidence="3">Belongs to the RimP family.</text>
</comment>
<comment type="function">
    <text evidence="3">Required for maturation of 30S ribosomal subunits.</text>
</comment>
<dbReference type="InterPro" id="IPR003728">
    <property type="entry name" value="Ribosome_maturation_RimP"/>
</dbReference>
<comment type="subcellular location">
    <subcellularLocation>
        <location evidence="3">Cytoplasm</location>
    </subcellularLocation>
</comment>
<evidence type="ECO:0000259" key="5">
    <source>
        <dbReference type="Pfam" id="PF17384"/>
    </source>
</evidence>
<dbReference type="InterPro" id="IPR035956">
    <property type="entry name" value="RimP_N_sf"/>
</dbReference>
<evidence type="ECO:0000313" key="6">
    <source>
        <dbReference type="EMBL" id="EIA13648.1"/>
    </source>
</evidence>
<sequence>MPKREACMSKITEQVEVIVKPIMEDLNFELVDVEYVKEGRDHFLRISIDKEGGVDLNDCTLASEKISEAMDANDPIPEMYYLDVASPGAERPIKKEQDFQNAITKPVFVSLYVPIEGEKEWLGILQEVNNETIVVQVKIKARTKDIEIPRDKIAKARHAVMI</sequence>
<dbReference type="PANTHER" id="PTHR33867:SF1">
    <property type="entry name" value="RIBOSOME MATURATION FACTOR RIMP"/>
    <property type="match status" value="1"/>
</dbReference>
<evidence type="ECO:0000256" key="1">
    <source>
        <dbReference type="ARBA" id="ARBA00022490"/>
    </source>
</evidence>
<feature type="domain" description="Ribosome maturation factor RimP N-terminal" evidence="4">
    <location>
        <begin position="18"/>
        <end position="90"/>
    </location>
</feature>
<reference evidence="6 7" key="1">
    <citation type="journal article" date="2012" name="MBio">
        <title>Identification of a highly transmissible animal-independent Staphylococcus aureus ST398 clone with distinct genomic and cell adhesion properties.</title>
        <authorList>
            <person name="Uhlemann A.C."/>
            <person name="Porcella S.F."/>
            <person name="Trivedi S."/>
            <person name="Sullivan S.B."/>
            <person name="Hafer C."/>
            <person name="Kennedy A.D."/>
            <person name="Barbian K.D."/>
            <person name="McCarthy A.J."/>
            <person name="Street C."/>
            <person name="Hirschberg D.L."/>
            <person name="Lipkin W.I."/>
            <person name="Lindsay J.A."/>
            <person name="DeLeo F.R."/>
            <person name="Lowy F.D."/>
        </authorList>
    </citation>
    <scope>NUCLEOTIDE SEQUENCE [LARGE SCALE GENOMIC DNA]</scope>
    <source>
        <strain evidence="6 7">DR10</strain>
    </source>
</reference>
<dbReference type="GO" id="GO:0005737">
    <property type="term" value="C:cytoplasm"/>
    <property type="evidence" value="ECO:0007669"/>
    <property type="project" value="UniProtKB-SubCell"/>
</dbReference>
<gene>
    <name evidence="3" type="primary">rimP</name>
    <name evidence="6" type="ORF">ST398NM02_1267</name>
</gene>
<keyword evidence="2 3" id="KW-0690">Ribosome biogenesis</keyword>
<protein>
    <recommendedName>
        <fullName evidence="3">Ribosome maturation factor RimP</fullName>
    </recommendedName>
</protein>
<dbReference type="AlphaFoldDB" id="A0ABC9PYM3"/>
<dbReference type="Gene3D" id="3.30.300.70">
    <property type="entry name" value="RimP-like superfamily, N-terminal"/>
    <property type="match status" value="1"/>
</dbReference>
<evidence type="ECO:0000256" key="2">
    <source>
        <dbReference type="ARBA" id="ARBA00022517"/>
    </source>
</evidence>
<evidence type="ECO:0000313" key="7">
    <source>
        <dbReference type="Proteomes" id="UP000003093"/>
    </source>
</evidence>
<dbReference type="HAMAP" id="MF_01077">
    <property type="entry name" value="RimP"/>
    <property type="match status" value="1"/>
</dbReference>
<dbReference type="InterPro" id="IPR036847">
    <property type="entry name" value="RimP_C_sf"/>
</dbReference>
<dbReference type="CDD" id="cd01734">
    <property type="entry name" value="YlxS_C"/>
    <property type="match status" value="1"/>
</dbReference>
<feature type="domain" description="Ribosome maturation factor RimP C-terminal" evidence="5">
    <location>
        <begin position="93"/>
        <end position="159"/>
    </location>
</feature>
<dbReference type="Proteomes" id="UP000003093">
    <property type="component" value="Unassembled WGS sequence"/>
</dbReference>
<dbReference type="Pfam" id="PF17384">
    <property type="entry name" value="DUF150_C"/>
    <property type="match status" value="1"/>
</dbReference>
<keyword evidence="1 3" id="KW-0963">Cytoplasm</keyword>